<keyword evidence="3" id="KW-0949">S-adenosyl-L-methionine</keyword>
<keyword evidence="2 4" id="KW-0808">Transferase</keyword>
<evidence type="ECO:0000256" key="2">
    <source>
        <dbReference type="ARBA" id="ARBA00022679"/>
    </source>
</evidence>
<evidence type="ECO:0000256" key="3">
    <source>
        <dbReference type="ARBA" id="ARBA00022691"/>
    </source>
</evidence>
<evidence type="ECO:0000256" key="1">
    <source>
        <dbReference type="ARBA" id="ARBA00022603"/>
    </source>
</evidence>
<dbReference type="InterPro" id="IPR007757">
    <property type="entry name" value="MT-A70-like"/>
</dbReference>
<keyword evidence="1 4" id="KW-0489">Methyltransferase</keyword>
<reference evidence="5" key="1">
    <citation type="submission" date="2018-06" db="EMBL/GenBank/DDBJ databases">
        <authorList>
            <person name="Sharma R."/>
            <person name="Hughes J."/>
            <person name="Breakwell D.P."/>
            <person name="Hope S."/>
            <person name="Grose J.H."/>
        </authorList>
    </citation>
    <scope>NUCLEOTIDE SEQUENCE [LARGE SCALE GENOMIC DNA]</scope>
</reference>
<accession>A0A345BM06</accession>
<dbReference type="Pfam" id="PF05063">
    <property type="entry name" value="MT-A70"/>
    <property type="match status" value="2"/>
</dbReference>
<dbReference type="EMBL" id="MH426726">
    <property type="protein sequence ID" value="AXF51477.1"/>
    <property type="molecule type" value="Genomic_DNA"/>
</dbReference>
<keyword evidence="5" id="KW-1185">Reference proteome</keyword>
<sequence length="230" mass="26032">MSRRYQLIYADPCWSYDNKGTRAKADNHYPTMTLEQLKRLPVWDLAADDCVLAMWWVGPMEREARALAEAWGFKVRNMKMFTWAKLNQMAARDIDKALATGKVPDFDAFMQLLNDKTKMGLGNYTRANSEDVLVAVRGAGLERLAGNVKQMVYAPIGRHSAKPDEVRQRLDRLYGPDVARIELFSRGDAEGWHHWGNENPRNDVELVAGAAQLLTHDNDNTPAAAVREAK</sequence>
<proteinExistence type="predicted"/>
<dbReference type="GO" id="GO:0008173">
    <property type="term" value="F:RNA methyltransferase activity"/>
    <property type="evidence" value="ECO:0007669"/>
    <property type="project" value="UniProtKB-ARBA"/>
</dbReference>
<gene>
    <name evidence="4" type="ORF">PAVTOK_49</name>
</gene>
<evidence type="ECO:0000313" key="5">
    <source>
        <dbReference type="Proteomes" id="UP000260529"/>
    </source>
</evidence>
<dbReference type="PANTHER" id="PTHR12829">
    <property type="entry name" value="N6-ADENOSINE-METHYLTRANSFERASE"/>
    <property type="match status" value="1"/>
</dbReference>
<evidence type="ECO:0000313" key="4">
    <source>
        <dbReference type="EMBL" id="AXF51477.1"/>
    </source>
</evidence>
<dbReference type="GO" id="GO:0008757">
    <property type="term" value="F:S-adenosylmethionine-dependent methyltransferase activity"/>
    <property type="evidence" value="ECO:0007669"/>
    <property type="project" value="UniProtKB-ARBA"/>
</dbReference>
<dbReference type="GO" id="GO:0032259">
    <property type="term" value="P:methylation"/>
    <property type="evidence" value="ECO:0007669"/>
    <property type="project" value="UniProtKB-KW"/>
</dbReference>
<organism evidence="4 5">
    <name type="scientific">Erwinia phage Pavtok</name>
    <dbReference type="NCBI Taxonomy" id="2267655"/>
    <lineage>
        <taxon>Viruses</taxon>
        <taxon>Duplodnaviria</taxon>
        <taxon>Heunggongvirae</taxon>
        <taxon>Uroviricota</taxon>
        <taxon>Caudoviricetes</taxon>
        <taxon>Pavtokvirus</taxon>
        <taxon>Pavtokvirus pavtok</taxon>
    </lineage>
</organism>
<dbReference type="PROSITE" id="PS51143">
    <property type="entry name" value="MT_A70"/>
    <property type="match status" value="1"/>
</dbReference>
<protein>
    <submittedName>
        <fullName evidence="4">Putative DNA methyltransferase</fullName>
    </submittedName>
</protein>
<dbReference type="Proteomes" id="UP000260529">
    <property type="component" value="Segment"/>
</dbReference>
<name>A0A345BM06_9CAUD</name>
<dbReference type="PANTHER" id="PTHR12829:SF7">
    <property type="entry name" value="N6-ADENOSINE-METHYLTRANSFERASE CATALYTIC SUBUNIT"/>
    <property type="match status" value="1"/>
</dbReference>